<dbReference type="InterPro" id="IPR051100">
    <property type="entry name" value="DnaJ_subfamily_B/C"/>
</dbReference>
<reference evidence="1" key="1">
    <citation type="submission" date="2025-08" db="UniProtKB">
        <authorList>
            <consortium name="Ensembl"/>
        </authorList>
    </citation>
    <scope>IDENTIFICATION</scope>
</reference>
<dbReference type="GO" id="GO:0005789">
    <property type="term" value="C:endoplasmic reticulum membrane"/>
    <property type="evidence" value="ECO:0007669"/>
    <property type="project" value="TreeGrafter"/>
</dbReference>
<accession>A0A672JW60</accession>
<evidence type="ECO:0000313" key="2">
    <source>
        <dbReference type="Proteomes" id="UP000472262"/>
    </source>
</evidence>
<keyword evidence="2" id="KW-1185">Reference proteome</keyword>
<protein>
    <submittedName>
        <fullName evidence="1">Uncharacterized protein</fullName>
    </submittedName>
</protein>
<sequence>MESNKDEAERCIEIAIAALRENEPDKARRFLEKAQRLFPTDKARCACNVNKCIAEIVRGLLKGHRKTRSL</sequence>
<dbReference type="AlphaFoldDB" id="A0A672JW60"/>
<dbReference type="Ensembl" id="ENSSGRT00000002242.1">
    <property type="protein sequence ID" value="ENSSGRP00000002049.1"/>
    <property type="gene ID" value="ENSSGRG00000001235.1"/>
</dbReference>
<name>A0A672JW60_SINGR</name>
<evidence type="ECO:0000313" key="1">
    <source>
        <dbReference type="Ensembl" id="ENSSGRP00000002049.1"/>
    </source>
</evidence>
<dbReference type="GO" id="GO:0071218">
    <property type="term" value="P:cellular response to misfolded protein"/>
    <property type="evidence" value="ECO:0007669"/>
    <property type="project" value="TreeGrafter"/>
</dbReference>
<proteinExistence type="predicted"/>
<organism evidence="1 2">
    <name type="scientific">Sinocyclocheilus grahami</name>
    <name type="common">Dianchi golden-line fish</name>
    <name type="synonym">Barbus grahami</name>
    <dbReference type="NCBI Taxonomy" id="75366"/>
    <lineage>
        <taxon>Eukaryota</taxon>
        <taxon>Metazoa</taxon>
        <taxon>Chordata</taxon>
        <taxon>Craniata</taxon>
        <taxon>Vertebrata</taxon>
        <taxon>Euteleostomi</taxon>
        <taxon>Actinopterygii</taxon>
        <taxon>Neopterygii</taxon>
        <taxon>Teleostei</taxon>
        <taxon>Ostariophysi</taxon>
        <taxon>Cypriniformes</taxon>
        <taxon>Cyprinidae</taxon>
        <taxon>Cyprininae</taxon>
        <taxon>Sinocyclocheilus</taxon>
    </lineage>
</organism>
<dbReference type="PANTHER" id="PTHR43908">
    <property type="entry name" value="AT29763P-RELATED"/>
    <property type="match status" value="1"/>
</dbReference>
<dbReference type="Proteomes" id="UP000472262">
    <property type="component" value="Unassembled WGS sequence"/>
</dbReference>
<dbReference type="GO" id="GO:0030544">
    <property type="term" value="F:Hsp70 protein binding"/>
    <property type="evidence" value="ECO:0007669"/>
    <property type="project" value="TreeGrafter"/>
</dbReference>
<reference evidence="1" key="2">
    <citation type="submission" date="2025-09" db="UniProtKB">
        <authorList>
            <consortium name="Ensembl"/>
        </authorList>
    </citation>
    <scope>IDENTIFICATION</scope>
</reference>
<dbReference type="InParanoid" id="A0A672JW60"/>
<dbReference type="PANTHER" id="PTHR43908:SF8">
    <property type="entry name" value="DNAJ HOMOLOG SUBFAMILY B MEMBER 12"/>
    <property type="match status" value="1"/>
</dbReference>